<name>A0ABN9UMP8_9DINO</name>
<evidence type="ECO:0000313" key="2">
    <source>
        <dbReference type="EMBL" id="CAK0860441.1"/>
    </source>
</evidence>
<feature type="compositionally biased region" description="Gly residues" evidence="1">
    <location>
        <begin position="229"/>
        <end position="238"/>
    </location>
</feature>
<feature type="compositionally biased region" description="Low complexity" evidence="1">
    <location>
        <begin position="183"/>
        <end position="203"/>
    </location>
</feature>
<dbReference type="EMBL" id="CAUYUJ010015980">
    <property type="protein sequence ID" value="CAK0860441.1"/>
    <property type="molecule type" value="Genomic_DNA"/>
</dbReference>
<protein>
    <submittedName>
        <fullName evidence="2">Uncharacterized protein</fullName>
    </submittedName>
</protein>
<proteinExistence type="predicted"/>
<feature type="compositionally biased region" description="Low complexity" evidence="1">
    <location>
        <begin position="145"/>
        <end position="157"/>
    </location>
</feature>
<evidence type="ECO:0000256" key="1">
    <source>
        <dbReference type="SAM" id="MobiDB-lite"/>
    </source>
</evidence>
<reference evidence="2" key="1">
    <citation type="submission" date="2023-10" db="EMBL/GenBank/DDBJ databases">
        <authorList>
            <person name="Chen Y."/>
            <person name="Shah S."/>
            <person name="Dougan E. K."/>
            <person name="Thang M."/>
            <person name="Chan C."/>
        </authorList>
    </citation>
    <scope>NUCLEOTIDE SEQUENCE [LARGE SCALE GENOMIC DNA]</scope>
</reference>
<feature type="compositionally biased region" description="Gly residues" evidence="1">
    <location>
        <begin position="170"/>
        <end position="179"/>
    </location>
</feature>
<feature type="compositionally biased region" description="Gly residues" evidence="1">
    <location>
        <begin position="204"/>
        <end position="221"/>
    </location>
</feature>
<organism evidence="2 3">
    <name type="scientific">Prorocentrum cordatum</name>
    <dbReference type="NCBI Taxonomy" id="2364126"/>
    <lineage>
        <taxon>Eukaryota</taxon>
        <taxon>Sar</taxon>
        <taxon>Alveolata</taxon>
        <taxon>Dinophyceae</taxon>
        <taxon>Prorocentrales</taxon>
        <taxon>Prorocentraceae</taxon>
        <taxon>Prorocentrum</taxon>
    </lineage>
</organism>
<feature type="region of interest" description="Disordered" evidence="1">
    <location>
        <begin position="38"/>
        <end position="240"/>
    </location>
</feature>
<gene>
    <name evidence="2" type="ORF">PCOR1329_LOCUS49412</name>
</gene>
<sequence>RHPPAVPAPAQLARAGPRDAGAGALLAAGAVGSAAALAGLSRRRRGGRSGGDLRPRGRGLRSPSASATAAAVFGLGARGEAGQAERAEEAARAPAGGGRPARGGRRGAAGPHGRGPGGPPPGRLRRAAGAAGPRGLRLRGGGRQGSAAARAAVPGRLRGLRRGDPRGPEGRGGGSGLGRGRPPHGLRGLQDIQVLAPGLRRAPGGPGGGGGAFRLGSGPGAAGRARAEGGLGLLGGAAGRQRGLARVVRGVAPGRGAAAGVPGGLRRGPCPEAGHVLAPPARGGPLGAEGPAPRQHHLGGGRGHSEQPPAGSRMLRAQTVRSLRE</sequence>
<feature type="region of interest" description="Disordered" evidence="1">
    <location>
        <begin position="254"/>
        <end position="325"/>
    </location>
</feature>
<dbReference type="Proteomes" id="UP001189429">
    <property type="component" value="Unassembled WGS sequence"/>
</dbReference>
<evidence type="ECO:0000313" key="3">
    <source>
        <dbReference type="Proteomes" id="UP001189429"/>
    </source>
</evidence>
<accession>A0ABN9UMP8</accession>
<feature type="compositionally biased region" description="Gly residues" evidence="1">
    <location>
        <begin position="95"/>
        <end position="116"/>
    </location>
</feature>
<comment type="caution">
    <text evidence="2">The sequence shown here is derived from an EMBL/GenBank/DDBJ whole genome shotgun (WGS) entry which is preliminary data.</text>
</comment>
<keyword evidence="3" id="KW-1185">Reference proteome</keyword>
<feature type="non-terminal residue" evidence="2">
    <location>
        <position position="1"/>
    </location>
</feature>